<name>A0A1M5F976_9BACE</name>
<evidence type="ECO:0000313" key="2">
    <source>
        <dbReference type="Proteomes" id="UP000184436"/>
    </source>
</evidence>
<organism evidence="1 2">
    <name type="scientific">Bacteroides faecichinchillae</name>
    <dbReference type="NCBI Taxonomy" id="871325"/>
    <lineage>
        <taxon>Bacteria</taxon>
        <taxon>Pseudomonadati</taxon>
        <taxon>Bacteroidota</taxon>
        <taxon>Bacteroidia</taxon>
        <taxon>Bacteroidales</taxon>
        <taxon>Bacteroidaceae</taxon>
        <taxon>Bacteroides</taxon>
    </lineage>
</organism>
<keyword evidence="2" id="KW-1185">Reference proteome</keyword>
<accession>A0A1M5F976</accession>
<dbReference type="AlphaFoldDB" id="A0A1M5F976"/>
<dbReference type="STRING" id="871325.SAMN05444349_14217"/>
<gene>
    <name evidence="1" type="ORF">SAMN05444349_14217</name>
</gene>
<dbReference type="Proteomes" id="UP000184436">
    <property type="component" value="Unassembled WGS sequence"/>
</dbReference>
<proteinExistence type="predicted"/>
<protein>
    <submittedName>
        <fullName evidence="1">Uncharacterized protein</fullName>
    </submittedName>
</protein>
<sequence>MIGIESRNYLFYTFAEAKLLDESINEIEIIEI</sequence>
<evidence type="ECO:0000313" key="1">
    <source>
        <dbReference type="EMBL" id="SHF88133.1"/>
    </source>
</evidence>
<reference evidence="1 2" key="1">
    <citation type="submission" date="2016-11" db="EMBL/GenBank/DDBJ databases">
        <authorList>
            <person name="Jaros S."/>
            <person name="Januszkiewicz K."/>
            <person name="Wedrychowicz H."/>
        </authorList>
    </citation>
    <scope>NUCLEOTIDE SEQUENCE [LARGE SCALE GENOMIC DNA]</scope>
    <source>
        <strain evidence="1 2">DSM 26883</strain>
    </source>
</reference>
<dbReference type="EMBL" id="FQVD01000042">
    <property type="protein sequence ID" value="SHF88133.1"/>
    <property type="molecule type" value="Genomic_DNA"/>
</dbReference>